<organism evidence="1 2">
    <name type="scientific">Pedobacter alluvionis</name>
    <dbReference type="NCBI Taxonomy" id="475253"/>
    <lineage>
        <taxon>Bacteria</taxon>
        <taxon>Pseudomonadati</taxon>
        <taxon>Bacteroidota</taxon>
        <taxon>Sphingobacteriia</taxon>
        <taxon>Sphingobacteriales</taxon>
        <taxon>Sphingobacteriaceae</taxon>
        <taxon>Pedobacter</taxon>
    </lineage>
</organism>
<accession>A0A497Y1Q3</accession>
<protein>
    <submittedName>
        <fullName evidence="1">Uncharacterized protein</fullName>
    </submittedName>
</protein>
<evidence type="ECO:0000313" key="2">
    <source>
        <dbReference type="Proteomes" id="UP000273898"/>
    </source>
</evidence>
<dbReference type="AlphaFoldDB" id="A0A497Y1Q3"/>
<dbReference type="Proteomes" id="UP000273898">
    <property type="component" value="Unassembled WGS sequence"/>
</dbReference>
<gene>
    <name evidence="1" type="ORF">BCL90_1725</name>
</gene>
<comment type="caution">
    <text evidence="1">The sequence shown here is derived from an EMBL/GenBank/DDBJ whole genome shotgun (WGS) entry which is preliminary data.</text>
</comment>
<reference evidence="1 2" key="1">
    <citation type="submission" date="2018-10" db="EMBL/GenBank/DDBJ databases">
        <title>Genomic Encyclopedia of Archaeal and Bacterial Type Strains, Phase II (KMG-II): from individual species to whole genera.</title>
        <authorList>
            <person name="Goeker M."/>
        </authorList>
    </citation>
    <scope>NUCLEOTIDE SEQUENCE [LARGE SCALE GENOMIC DNA]</scope>
    <source>
        <strain evidence="1 2">DSM 19624</strain>
    </source>
</reference>
<evidence type="ECO:0000313" key="1">
    <source>
        <dbReference type="EMBL" id="RLJ76682.1"/>
    </source>
</evidence>
<sequence length="44" mass="4869">MSSLRSVIFVPRNDDLSIGAVNGSGVEASIAKSVFMFPWKELRR</sequence>
<dbReference type="EMBL" id="RCCK01000011">
    <property type="protein sequence ID" value="RLJ76682.1"/>
    <property type="molecule type" value="Genomic_DNA"/>
</dbReference>
<proteinExistence type="predicted"/>
<name>A0A497Y1Q3_9SPHI</name>